<organism evidence="1 2">
    <name type="scientific">Carnobacterium alterfunditum</name>
    <dbReference type="NCBI Taxonomy" id="28230"/>
    <lineage>
        <taxon>Bacteria</taxon>
        <taxon>Bacillati</taxon>
        <taxon>Bacillota</taxon>
        <taxon>Bacilli</taxon>
        <taxon>Lactobacillales</taxon>
        <taxon>Carnobacteriaceae</taxon>
        <taxon>Carnobacterium</taxon>
    </lineage>
</organism>
<gene>
    <name evidence="1" type="ORF">SAMN05878443_2426</name>
</gene>
<reference evidence="2" key="1">
    <citation type="submission" date="2016-11" db="EMBL/GenBank/DDBJ databases">
        <authorList>
            <person name="Varghese N."/>
            <person name="Submissions S."/>
        </authorList>
    </citation>
    <scope>NUCLEOTIDE SEQUENCE [LARGE SCALE GENOMIC DNA]</scope>
    <source>
        <strain evidence="2">313</strain>
    </source>
</reference>
<dbReference type="EMBL" id="FSRN01000005">
    <property type="protein sequence ID" value="SIO33309.1"/>
    <property type="molecule type" value="Genomic_DNA"/>
</dbReference>
<evidence type="ECO:0000313" key="1">
    <source>
        <dbReference type="EMBL" id="SIO33309.1"/>
    </source>
</evidence>
<dbReference type="AlphaFoldDB" id="A0A1N6IMQ5"/>
<evidence type="ECO:0000313" key="2">
    <source>
        <dbReference type="Proteomes" id="UP000184758"/>
    </source>
</evidence>
<protein>
    <submittedName>
        <fullName evidence="1">Uncharacterized protein</fullName>
    </submittedName>
</protein>
<dbReference type="STRING" id="28230.SAMN05878443_2426"/>
<name>A0A1N6IMQ5_9LACT</name>
<keyword evidence="2" id="KW-1185">Reference proteome</keyword>
<accession>A0A1N6IMQ5</accession>
<proteinExistence type="predicted"/>
<dbReference type="Proteomes" id="UP000184758">
    <property type="component" value="Unassembled WGS sequence"/>
</dbReference>
<dbReference type="RefSeq" id="WP_034549241.1">
    <property type="nucleotide sequence ID" value="NZ_FSRN01000005.1"/>
</dbReference>
<sequence>MKKIVLSLLIGSTLGGTILQPAVMVYASENNHEPQLTQTYDSGSKVMNKEALTIYKDLIKNQPGTTDHARSFSAENTGDLPEEFNDFKLLENTTQENIETIYTEGNEETQTIVNYNVDSDTYSLFEANMSTGELIVVINDKPE</sequence>